<feature type="compositionally biased region" description="Basic and acidic residues" evidence="1">
    <location>
        <begin position="1"/>
        <end position="11"/>
    </location>
</feature>
<gene>
    <name evidence="2" type="ORF">NHX12_024928</name>
</gene>
<proteinExistence type="predicted"/>
<dbReference type="EMBL" id="JANIIK010000040">
    <property type="protein sequence ID" value="KAJ3607877.1"/>
    <property type="molecule type" value="Genomic_DNA"/>
</dbReference>
<dbReference type="Proteomes" id="UP001148018">
    <property type="component" value="Unassembled WGS sequence"/>
</dbReference>
<evidence type="ECO:0000256" key="1">
    <source>
        <dbReference type="SAM" id="MobiDB-lite"/>
    </source>
</evidence>
<evidence type="ECO:0000313" key="2">
    <source>
        <dbReference type="EMBL" id="KAJ3607877.1"/>
    </source>
</evidence>
<sequence length="56" mass="6176">MRRYEETHSVGRDLVGSDPTRDGLGQGTIRVGSCGVNPLSQGRQAVVFRYRWALLG</sequence>
<feature type="non-terminal residue" evidence="2">
    <location>
        <position position="56"/>
    </location>
</feature>
<evidence type="ECO:0000313" key="3">
    <source>
        <dbReference type="Proteomes" id="UP001148018"/>
    </source>
</evidence>
<dbReference type="AlphaFoldDB" id="A0A9Q0EP28"/>
<reference evidence="2" key="1">
    <citation type="submission" date="2022-07" db="EMBL/GenBank/DDBJ databases">
        <title>Chromosome-level genome of Muraenolepis orangiensis.</title>
        <authorList>
            <person name="Kim J."/>
        </authorList>
    </citation>
    <scope>NUCLEOTIDE SEQUENCE</scope>
    <source>
        <strain evidence="2">KU_S4_2022</strain>
        <tissue evidence="2">Muscle</tissue>
    </source>
</reference>
<keyword evidence="3" id="KW-1185">Reference proteome</keyword>
<accession>A0A9Q0EP28</accession>
<comment type="caution">
    <text evidence="2">The sequence shown here is derived from an EMBL/GenBank/DDBJ whole genome shotgun (WGS) entry which is preliminary data.</text>
</comment>
<protein>
    <submittedName>
        <fullName evidence="2">Uncharacterized protein</fullName>
    </submittedName>
</protein>
<feature type="region of interest" description="Disordered" evidence="1">
    <location>
        <begin position="1"/>
        <end position="26"/>
    </location>
</feature>
<organism evidence="2 3">
    <name type="scientific">Muraenolepis orangiensis</name>
    <name type="common">Patagonian moray cod</name>
    <dbReference type="NCBI Taxonomy" id="630683"/>
    <lineage>
        <taxon>Eukaryota</taxon>
        <taxon>Metazoa</taxon>
        <taxon>Chordata</taxon>
        <taxon>Craniata</taxon>
        <taxon>Vertebrata</taxon>
        <taxon>Euteleostomi</taxon>
        <taxon>Actinopterygii</taxon>
        <taxon>Neopterygii</taxon>
        <taxon>Teleostei</taxon>
        <taxon>Neoteleostei</taxon>
        <taxon>Acanthomorphata</taxon>
        <taxon>Zeiogadaria</taxon>
        <taxon>Gadariae</taxon>
        <taxon>Gadiformes</taxon>
        <taxon>Muraenolepidoidei</taxon>
        <taxon>Muraenolepididae</taxon>
        <taxon>Muraenolepis</taxon>
    </lineage>
</organism>
<name>A0A9Q0EP28_9TELE</name>